<sequence length="314" mass="35363">MNAPNQSTIQASNPTRVQGLWFSADLIVIQAEDKIFRIAGGVLAARSSVFRDMLGVPHQGESMDGPPCVLLHDSAHDVEVFLRAVFDSSYCMPAPEPIEFKAVLGILWLSHKYDVPYLFRRALQHLTEDGWYATKYDKPGESYLLVEDTENSNTPDASLTLLPVATEVGALWLLPWAYYCAMTLPTSSLSPFLDGPLAPYTRTCLDARALMVRETVRIHTFIAEEKSLCQRRSTCETAWRLFLADFMGDVATGTTPDPLEKYEFDGFGLCEHCLRWADQKYEEAFTDFYDRLPGMFGLPSWDELKTMERAAMGD</sequence>
<reference evidence="1" key="1">
    <citation type="submission" date="2023-03" db="EMBL/GenBank/DDBJ databases">
        <title>Massive genome expansion in bonnet fungi (Mycena s.s.) driven by repeated elements and novel gene families across ecological guilds.</title>
        <authorList>
            <consortium name="Lawrence Berkeley National Laboratory"/>
            <person name="Harder C.B."/>
            <person name="Miyauchi S."/>
            <person name="Viragh M."/>
            <person name="Kuo A."/>
            <person name="Thoen E."/>
            <person name="Andreopoulos B."/>
            <person name="Lu D."/>
            <person name="Skrede I."/>
            <person name="Drula E."/>
            <person name="Henrissat B."/>
            <person name="Morin E."/>
            <person name="Kohler A."/>
            <person name="Barry K."/>
            <person name="LaButti K."/>
            <person name="Morin E."/>
            <person name="Salamov A."/>
            <person name="Lipzen A."/>
            <person name="Mereny Z."/>
            <person name="Hegedus B."/>
            <person name="Baldrian P."/>
            <person name="Stursova M."/>
            <person name="Weitz H."/>
            <person name="Taylor A."/>
            <person name="Grigoriev I.V."/>
            <person name="Nagy L.G."/>
            <person name="Martin F."/>
            <person name="Kauserud H."/>
        </authorList>
    </citation>
    <scope>NUCLEOTIDE SEQUENCE</scope>
    <source>
        <strain evidence="1">9284</strain>
    </source>
</reference>
<gene>
    <name evidence="1" type="ORF">FB45DRAFT_899785</name>
</gene>
<evidence type="ECO:0000313" key="2">
    <source>
        <dbReference type="Proteomes" id="UP001221142"/>
    </source>
</evidence>
<dbReference type="Proteomes" id="UP001221142">
    <property type="component" value="Unassembled WGS sequence"/>
</dbReference>
<dbReference type="AlphaFoldDB" id="A0AAD7C7G3"/>
<evidence type="ECO:0008006" key="3">
    <source>
        <dbReference type="Google" id="ProtNLM"/>
    </source>
</evidence>
<evidence type="ECO:0000313" key="1">
    <source>
        <dbReference type="EMBL" id="KAJ7641258.1"/>
    </source>
</evidence>
<dbReference type="SUPFAM" id="SSF54695">
    <property type="entry name" value="POZ domain"/>
    <property type="match status" value="1"/>
</dbReference>
<dbReference type="Gene3D" id="3.30.710.10">
    <property type="entry name" value="Potassium Channel Kv1.1, Chain A"/>
    <property type="match status" value="1"/>
</dbReference>
<organism evidence="1 2">
    <name type="scientific">Roridomyces roridus</name>
    <dbReference type="NCBI Taxonomy" id="1738132"/>
    <lineage>
        <taxon>Eukaryota</taxon>
        <taxon>Fungi</taxon>
        <taxon>Dikarya</taxon>
        <taxon>Basidiomycota</taxon>
        <taxon>Agaricomycotina</taxon>
        <taxon>Agaricomycetes</taxon>
        <taxon>Agaricomycetidae</taxon>
        <taxon>Agaricales</taxon>
        <taxon>Marasmiineae</taxon>
        <taxon>Mycenaceae</taxon>
        <taxon>Roridomyces</taxon>
    </lineage>
</organism>
<protein>
    <recommendedName>
        <fullName evidence="3">BTB domain-containing protein</fullName>
    </recommendedName>
</protein>
<dbReference type="InterPro" id="IPR011333">
    <property type="entry name" value="SKP1/BTB/POZ_sf"/>
</dbReference>
<feature type="non-terminal residue" evidence="1">
    <location>
        <position position="1"/>
    </location>
</feature>
<dbReference type="EMBL" id="JARKIF010000004">
    <property type="protein sequence ID" value="KAJ7641258.1"/>
    <property type="molecule type" value="Genomic_DNA"/>
</dbReference>
<name>A0AAD7C7G3_9AGAR</name>
<accession>A0AAD7C7G3</accession>
<proteinExistence type="predicted"/>
<keyword evidence="2" id="KW-1185">Reference proteome</keyword>
<comment type="caution">
    <text evidence="1">The sequence shown here is derived from an EMBL/GenBank/DDBJ whole genome shotgun (WGS) entry which is preliminary data.</text>
</comment>